<dbReference type="Proteomes" id="UP001629432">
    <property type="component" value="Unassembled WGS sequence"/>
</dbReference>
<evidence type="ECO:0000313" key="4">
    <source>
        <dbReference type="Proteomes" id="UP001629432"/>
    </source>
</evidence>
<accession>A0ABW9DRF1</accession>
<comment type="caution">
    <text evidence="3">The sequence shown here is derived from an EMBL/GenBank/DDBJ whole genome shotgun (WGS) entry which is preliminary data.</text>
</comment>
<gene>
    <name evidence="3" type="ORF">PQQ63_11950</name>
</gene>
<dbReference type="RefSeq" id="WP_408223589.1">
    <property type="nucleotide sequence ID" value="NZ_JAQQCF010000008.1"/>
</dbReference>
<evidence type="ECO:0000256" key="1">
    <source>
        <dbReference type="SAM" id="MobiDB-lite"/>
    </source>
</evidence>
<proteinExistence type="predicted"/>
<feature type="region of interest" description="Disordered" evidence="1">
    <location>
        <begin position="1"/>
        <end position="21"/>
    </location>
</feature>
<organism evidence="3 4">
    <name type="scientific">Paraburkholderia metrosideri</name>
    <dbReference type="NCBI Taxonomy" id="580937"/>
    <lineage>
        <taxon>Bacteria</taxon>
        <taxon>Pseudomonadati</taxon>
        <taxon>Pseudomonadota</taxon>
        <taxon>Betaproteobacteria</taxon>
        <taxon>Burkholderiales</taxon>
        <taxon>Burkholderiaceae</taxon>
        <taxon>Paraburkholderia</taxon>
    </lineage>
</organism>
<evidence type="ECO:0000313" key="3">
    <source>
        <dbReference type="EMBL" id="MFM0637406.1"/>
    </source>
</evidence>
<evidence type="ECO:0000259" key="2">
    <source>
        <dbReference type="Pfam" id="PF09664"/>
    </source>
</evidence>
<sequence length="63" mass="6995">MAIQFSSADYETAVEEHARSEHRLEGPVVEALWDAALAPAMQEHGLAFAEEGLSDELVRDLKR</sequence>
<protein>
    <submittedName>
        <fullName evidence="3">DUF2399 domain-containing protein</fullName>
    </submittedName>
</protein>
<keyword evidence="4" id="KW-1185">Reference proteome</keyword>
<reference evidence="3 4" key="1">
    <citation type="journal article" date="2024" name="Chem. Sci.">
        <title>Discovery of megapolipeptins by genome mining of a Burkholderiales bacteria collection.</title>
        <authorList>
            <person name="Paulo B.S."/>
            <person name="Recchia M.J.J."/>
            <person name="Lee S."/>
            <person name="Fergusson C.H."/>
            <person name="Romanowski S.B."/>
            <person name="Hernandez A."/>
            <person name="Krull N."/>
            <person name="Liu D.Y."/>
            <person name="Cavanagh H."/>
            <person name="Bos A."/>
            <person name="Gray C.A."/>
            <person name="Murphy B.T."/>
            <person name="Linington R.G."/>
            <person name="Eustaquio A.S."/>
        </authorList>
    </citation>
    <scope>NUCLEOTIDE SEQUENCE [LARGE SCALE GENOMIC DNA]</scope>
    <source>
        <strain evidence="3 4">RL17-338-BIC-A</strain>
    </source>
</reference>
<dbReference type="EMBL" id="JAQQCF010000008">
    <property type="protein sequence ID" value="MFM0637406.1"/>
    <property type="molecule type" value="Genomic_DNA"/>
</dbReference>
<feature type="domain" description="DUF2399" evidence="2">
    <location>
        <begin position="5"/>
        <end position="61"/>
    </location>
</feature>
<name>A0ABW9DRF1_9BURK</name>
<dbReference type="Pfam" id="PF09664">
    <property type="entry name" value="DUF2399"/>
    <property type="match status" value="1"/>
</dbReference>
<dbReference type="InterPro" id="IPR024465">
    <property type="entry name" value="DUF2399"/>
</dbReference>